<keyword evidence="9" id="KW-1185">Reference proteome</keyword>
<accession>A0A3S7X3B4</accession>
<dbReference type="AlphaFoldDB" id="A0A3S7X3B4"/>
<keyword evidence="5" id="KW-0175">Coiled coil</keyword>
<dbReference type="InterPro" id="IPR001202">
    <property type="entry name" value="WW_dom"/>
</dbReference>
<gene>
    <name evidence="8" type="ORF">LdCL_300016700</name>
</gene>
<evidence type="ECO:0000256" key="5">
    <source>
        <dbReference type="SAM" id="Coils"/>
    </source>
</evidence>
<proteinExistence type="predicted"/>
<dbReference type="CDD" id="cd00201">
    <property type="entry name" value="WW"/>
    <property type="match status" value="1"/>
</dbReference>
<feature type="compositionally biased region" description="Low complexity" evidence="6">
    <location>
        <begin position="181"/>
        <end position="209"/>
    </location>
</feature>
<dbReference type="VEuPathDB" id="TriTrypDB:LdCL_300016700"/>
<dbReference type="PROSITE" id="PS01159">
    <property type="entry name" value="WW_DOMAIN_1"/>
    <property type="match status" value="1"/>
</dbReference>
<dbReference type="GO" id="GO:0005737">
    <property type="term" value="C:cytoplasm"/>
    <property type="evidence" value="ECO:0007669"/>
    <property type="project" value="UniProtKB-SubCell"/>
</dbReference>
<keyword evidence="4" id="KW-0539">Nucleus</keyword>
<reference evidence="8 9" key="1">
    <citation type="journal article" date="2018" name="Sci. Rep.">
        <title>A complete Leishmania donovani reference genome identifies novel genetic variations associated with virulence.</title>
        <authorList>
            <person name="Lypaczewski P."/>
            <person name="Hoshizaki J."/>
            <person name="Zhang W.-W."/>
            <person name="McCall L.-I."/>
            <person name="Torcivia-Rodriguez J."/>
            <person name="Simonyan V."/>
            <person name="Kaur A."/>
            <person name="Dewar K."/>
            <person name="Matlashewski G."/>
        </authorList>
    </citation>
    <scope>NUCLEOTIDE SEQUENCE [LARGE SCALE GENOMIC DNA]</scope>
    <source>
        <strain evidence="8 9">LdCL</strain>
    </source>
</reference>
<dbReference type="SMART" id="SM00456">
    <property type="entry name" value="WW"/>
    <property type="match status" value="1"/>
</dbReference>
<dbReference type="GO" id="GO:0035329">
    <property type="term" value="P:hippo signaling"/>
    <property type="evidence" value="ECO:0007669"/>
    <property type="project" value="TreeGrafter"/>
</dbReference>
<evidence type="ECO:0000259" key="7">
    <source>
        <dbReference type="PROSITE" id="PS50020"/>
    </source>
</evidence>
<dbReference type="Proteomes" id="UP000274082">
    <property type="component" value="Chromosome 30"/>
</dbReference>
<dbReference type="PROSITE" id="PS50020">
    <property type="entry name" value="WW_DOMAIN_2"/>
    <property type="match status" value="1"/>
</dbReference>
<dbReference type="PANTHER" id="PTHR17616">
    <property type="entry name" value="YES-ASSOCIATED PROTEIN YAP1 FAMILY MEMBER"/>
    <property type="match status" value="1"/>
</dbReference>
<evidence type="ECO:0000256" key="6">
    <source>
        <dbReference type="SAM" id="MobiDB-lite"/>
    </source>
</evidence>
<dbReference type="GO" id="GO:0003713">
    <property type="term" value="F:transcription coactivator activity"/>
    <property type="evidence" value="ECO:0007669"/>
    <property type="project" value="TreeGrafter"/>
</dbReference>
<comment type="subcellular location">
    <subcellularLocation>
        <location evidence="2">Cytoplasm</location>
    </subcellularLocation>
    <subcellularLocation>
        <location evidence="1">Nucleus</location>
    </subcellularLocation>
</comment>
<sequence length="996" mass="104623">MSSSMLRSGLQLVAIDYSNPQPQYPGGPVLDAAAFSYDPLSEESAALHQCVSAVNSPPVTYGVDDLLGRITNVEFIAAGGSPEEAAAGAPMHYRLASSLEPMLNATLNPAITAVVDHCLSSIVLVYGATQEMKQMGLIGTPEECGLLPHGIRTLMERLLDRKEHQLSKAASLNCTAKPTGDRAAAASDSVGSDASPSAPPRAAGSVSPPFGGGDDAVSDSDHTEAVHSRSATSHTHSFVFPSIGSRHHRFVRMEATFIAFDSTSVVDLLDLSNKHAELVLKLAPPPTPSAFEEMTCDVSAAASTSPTTDSFVLNAQAMPVENANDALSALDIGLDNLTRALELPLLQSESGSSLLFSLTAFTDTCRCATMHMLCLAEDPAAQAWLVSTVQARSQAIPLGEEQSWASIQNTPMPPPLHHHAATMLVPALCFGNMFTSVLICVYNSITALSRLNRDLTLAVTGYRMRTIPRVTLASSRRGLKKLPPSWEEHFTNDGRRYFIDTSTQTTTWKDPRFTYPHCSSRSGGLTGNNPSGSGTGADSGRSSRSGSPHHRPSRISLGPGDKDFLMSRLQQEMHGGSPSATDSTGTTQQPAACAGRLPALGAPASGADSLDIGIIVVDTMCRPRVLIHSRNPQFALQYDEQEEVLRAKRRELEEARVELQRKAKAAAVLGEAAGEAQDAGPASVPDTAKPREAVQPIVDRAAPTQAVDLAHSSPTPAKGVVGLDDVDDEEISALCHRNSVKIEDFMFEDDSDEGGEDDEASGTEQISTPESAFKAGGVAISQSCTASSAEARFYANVLQEQAAGVGEVSASSTVSSTETSVAVSPVIKSAAAPGSSSNIAAAASDEQSSSVISDAPHGGTTMAAAPPEVQDLESLVDEFTAFYRRAFELQQRVAELEAELKRPKSTARSSSPLSLPVAAEASDAGVHELVHQMLKAVELSPSAEVRAALTPMLTNAASTAPATATASVVLQAFHEALRIAAQTNRAGGRANAAPKQ</sequence>
<evidence type="ECO:0000256" key="3">
    <source>
        <dbReference type="ARBA" id="ARBA00022490"/>
    </source>
</evidence>
<feature type="compositionally biased region" description="Polar residues" evidence="6">
    <location>
        <begin position="519"/>
        <end position="530"/>
    </location>
</feature>
<dbReference type="PANTHER" id="PTHR17616:SF8">
    <property type="entry name" value="TRANSCRIPTIONAL COACTIVATOR YORKIE"/>
    <property type="match status" value="1"/>
</dbReference>
<name>A0A3S7X3B4_LEIDO</name>
<feature type="domain" description="WW" evidence="7">
    <location>
        <begin position="480"/>
        <end position="513"/>
    </location>
</feature>
<dbReference type="InterPro" id="IPR036020">
    <property type="entry name" value="WW_dom_sf"/>
</dbReference>
<dbReference type="Gene3D" id="2.20.70.10">
    <property type="match status" value="1"/>
</dbReference>
<evidence type="ECO:0000256" key="2">
    <source>
        <dbReference type="ARBA" id="ARBA00004496"/>
    </source>
</evidence>
<dbReference type="VEuPathDB" id="TriTrypDB:LdBPK_301150.1"/>
<dbReference type="EMBL" id="CP029529">
    <property type="protein sequence ID" value="AYU80912.1"/>
    <property type="molecule type" value="Genomic_DNA"/>
</dbReference>
<feature type="compositionally biased region" description="Low complexity" evidence="6">
    <location>
        <begin position="536"/>
        <end position="546"/>
    </location>
</feature>
<dbReference type="FunFam" id="2.20.70.10:FF:000034">
    <property type="entry name" value="syntaxin-binding protein 4 isoform X1"/>
    <property type="match status" value="1"/>
</dbReference>
<dbReference type="InterPro" id="IPR051583">
    <property type="entry name" value="YAP1"/>
</dbReference>
<feature type="coiled-coil region" evidence="5">
    <location>
        <begin position="635"/>
        <end position="669"/>
    </location>
</feature>
<dbReference type="VEuPathDB" id="TriTrypDB:LDHU3_30.1480"/>
<organism evidence="8 9">
    <name type="scientific">Leishmania donovani</name>
    <dbReference type="NCBI Taxonomy" id="5661"/>
    <lineage>
        <taxon>Eukaryota</taxon>
        <taxon>Discoba</taxon>
        <taxon>Euglenozoa</taxon>
        <taxon>Kinetoplastea</taxon>
        <taxon>Metakinetoplastina</taxon>
        <taxon>Trypanosomatida</taxon>
        <taxon>Trypanosomatidae</taxon>
        <taxon>Leishmaniinae</taxon>
        <taxon>Leishmania</taxon>
    </lineage>
</organism>
<feature type="region of interest" description="Disordered" evidence="6">
    <location>
        <begin position="170"/>
        <end position="231"/>
    </location>
</feature>
<dbReference type="GO" id="GO:0005634">
    <property type="term" value="C:nucleus"/>
    <property type="evidence" value="ECO:0007669"/>
    <property type="project" value="UniProtKB-SubCell"/>
</dbReference>
<protein>
    <submittedName>
        <fullName evidence="8">WW domain containing protein, putative</fullName>
    </submittedName>
</protein>
<evidence type="ECO:0000313" key="8">
    <source>
        <dbReference type="EMBL" id="AYU80912.1"/>
    </source>
</evidence>
<keyword evidence="3" id="KW-0963">Cytoplasm</keyword>
<evidence type="ECO:0000256" key="1">
    <source>
        <dbReference type="ARBA" id="ARBA00004123"/>
    </source>
</evidence>
<feature type="region of interest" description="Disordered" evidence="6">
    <location>
        <begin position="519"/>
        <end position="562"/>
    </location>
</feature>
<dbReference type="Pfam" id="PF00397">
    <property type="entry name" value="WW"/>
    <property type="match status" value="1"/>
</dbReference>
<evidence type="ECO:0000256" key="4">
    <source>
        <dbReference type="ARBA" id="ARBA00023242"/>
    </source>
</evidence>
<dbReference type="SUPFAM" id="SSF51045">
    <property type="entry name" value="WW domain"/>
    <property type="match status" value="1"/>
</dbReference>
<dbReference type="OrthoDB" id="3045089at2759"/>
<dbReference type="GO" id="GO:0045944">
    <property type="term" value="P:positive regulation of transcription by RNA polymerase II"/>
    <property type="evidence" value="ECO:0007669"/>
    <property type="project" value="TreeGrafter"/>
</dbReference>
<evidence type="ECO:0000313" key="9">
    <source>
        <dbReference type="Proteomes" id="UP000274082"/>
    </source>
</evidence>